<keyword evidence="3" id="KW-1185">Reference proteome</keyword>
<comment type="caution">
    <text evidence="2">The sequence shown here is derived from an EMBL/GenBank/DDBJ whole genome shotgun (WGS) entry which is preliminary data.</text>
</comment>
<dbReference type="Pfam" id="PF03837">
    <property type="entry name" value="RecT"/>
    <property type="match status" value="1"/>
</dbReference>
<feature type="region of interest" description="Disordered" evidence="1">
    <location>
        <begin position="1"/>
        <end position="25"/>
    </location>
</feature>
<dbReference type="Proteomes" id="UP001596022">
    <property type="component" value="Unassembled WGS sequence"/>
</dbReference>
<dbReference type="NCBIfam" id="TIGR00616">
    <property type="entry name" value="rect"/>
    <property type="match status" value="1"/>
</dbReference>
<dbReference type="RefSeq" id="WP_376845670.1">
    <property type="nucleotide sequence ID" value="NZ_JBHSFW010000002.1"/>
</dbReference>
<evidence type="ECO:0000256" key="1">
    <source>
        <dbReference type="SAM" id="MobiDB-lite"/>
    </source>
</evidence>
<dbReference type="EMBL" id="JBHSFW010000002">
    <property type="protein sequence ID" value="MFC4618631.1"/>
    <property type="molecule type" value="Genomic_DNA"/>
</dbReference>
<feature type="compositionally biased region" description="Acidic residues" evidence="1">
    <location>
        <begin position="278"/>
        <end position="299"/>
    </location>
</feature>
<feature type="compositionally biased region" description="Basic and acidic residues" evidence="1">
    <location>
        <begin position="261"/>
        <end position="272"/>
    </location>
</feature>
<feature type="compositionally biased region" description="Basic and acidic residues" evidence="1">
    <location>
        <begin position="1"/>
        <end position="14"/>
    </location>
</feature>
<proteinExistence type="predicted"/>
<name>A0ABV9GNX5_9BACL</name>
<gene>
    <name evidence="2" type="ORF">ACFO4N_07765</name>
</gene>
<feature type="region of interest" description="Disordered" evidence="1">
    <location>
        <begin position="245"/>
        <end position="299"/>
    </location>
</feature>
<protein>
    <submittedName>
        <fullName evidence="2">Recombinase RecT</fullName>
    </submittedName>
</protein>
<dbReference type="InterPro" id="IPR018330">
    <property type="entry name" value="RecT_fam"/>
</dbReference>
<sequence length="299" mass="34337">MATNESLKKQLEKRNGRKPAAHGNGEPVTLKALLASPKVKKRFEEVLDKRAPQFMTSIINLYSNDSSLQKCDPMTVISSAMVAASLDLPIDKNLGYAWIVPYYDRKTKSYRAQFQLGYKGYIQLALRSGQYRYINAIPVRKGELKKWDPLTEEIEIDFEARESDEVIGYAAFFELLNGFRKTVYWRKEDVEAHRQKYSKSGFGWENDWDAMALKTVIKSLLSRWGILSVEMQKAVIEDDEERLRVDVTPDNPPADNVVEIEPEKLEVSKDEDPVLELPLDDEFEDPFEQSEKDGDDQEG</sequence>
<dbReference type="InterPro" id="IPR004590">
    <property type="entry name" value="ssDNA_annealing_RecT"/>
</dbReference>
<organism evidence="2 3">
    <name type="scientific">Camelliibacillus cellulosilyticus</name>
    <dbReference type="NCBI Taxonomy" id="2174486"/>
    <lineage>
        <taxon>Bacteria</taxon>
        <taxon>Bacillati</taxon>
        <taxon>Bacillota</taxon>
        <taxon>Bacilli</taxon>
        <taxon>Bacillales</taxon>
        <taxon>Sporolactobacillaceae</taxon>
        <taxon>Camelliibacillus</taxon>
    </lineage>
</organism>
<reference evidence="3" key="1">
    <citation type="journal article" date="2019" name="Int. J. Syst. Evol. Microbiol.">
        <title>The Global Catalogue of Microorganisms (GCM) 10K type strain sequencing project: providing services to taxonomists for standard genome sequencing and annotation.</title>
        <authorList>
            <consortium name="The Broad Institute Genomics Platform"/>
            <consortium name="The Broad Institute Genome Sequencing Center for Infectious Disease"/>
            <person name="Wu L."/>
            <person name="Ma J."/>
        </authorList>
    </citation>
    <scope>NUCLEOTIDE SEQUENCE [LARGE SCALE GENOMIC DNA]</scope>
    <source>
        <strain evidence="3">CGMCC 1.16306</strain>
    </source>
</reference>
<evidence type="ECO:0000313" key="3">
    <source>
        <dbReference type="Proteomes" id="UP001596022"/>
    </source>
</evidence>
<accession>A0ABV9GNX5</accession>
<evidence type="ECO:0000313" key="2">
    <source>
        <dbReference type="EMBL" id="MFC4618631.1"/>
    </source>
</evidence>